<dbReference type="KEGG" id="rfo:REIFOR_01336"/>
<accession>A0A2K8KPD3</accession>
<dbReference type="GO" id="GO:0016279">
    <property type="term" value="F:protein-lysine N-methyltransferase activity"/>
    <property type="evidence" value="ECO:0007669"/>
    <property type="project" value="InterPro"/>
</dbReference>
<evidence type="ECO:0000313" key="4">
    <source>
        <dbReference type="EMBL" id="ATX76482.1"/>
    </source>
</evidence>
<dbReference type="GO" id="GO:0032259">
    <property type="term" value="P:methylation"/>
    <property type="evidence" value="ECO:0007669"/>
    <property type="project" value="UniProtKB-KW"/>
</dbReference>
<organism evidence="4 5">
    <name type="scientific">Reinekea forsetii</name>
    <dbReference type="NCBI Taxonomy" id="1336806"/>
    <lineage>
        <taxon>Bacteria</taxon>
        <taxon>Pseudomonadati</taxon>
        <taxon>Pseudomonadota</taxon>
        <taxon>Gammaproteobacteria</taxon>
        <taxon>Oceanospirillales</taxon>
        <taxon>Saccharospirillaceae</taxon>
        <taxon>Reinekea</taxon>
    </lineage>
</organism>
<dbReference type="OrthoDB" id="5510758at2"/>
<protein>
    <recommendedName>
        <fullName evidence="6">SAM-dependent methyltransferase</fullName>
    </recommendedName>
</protein>
<keyword evidence="3" id="KW-0949">S-adenosyl-L-methionine</keyword>
<keyword evidence="5" id="KW-1185">Reference proteome</keyword>
<dbReference type="Gene3D" id="3.40.50.150">
    <property type="entry name" value="Vaccinia Virus protein VP39"/>
    <property type="match status" value="1"/>
</dbReference>
<keyword evidence="2" id="KW-0808">Transferase</keyword>
<proteinExistence type="predicted"/>
<dbReference type="SUPFAM" id="SSF53335">
    <property type="entry name" value="S-adenosyl-L-methionine-dependent methyltransferases"/>
    <property type="match status" value="1"/>
</dbReference>
<reference evidence="4 5" key="1">
    <citation type="journal article" date="2017" name="Environ. Microbiol.">
        <title>Genomic and physiological analyses of 'Reinekea forsetii' reveal a versatile opportunistic lifestyle during spring algae blooms.</title>
        <authorList>
            <person name="Avci B."/>
            <person name="Hahnke R.L."/>
            <person name="Chafee M."/>
            <person name="Fischer T."/>
            <person name="Gruber-Vodicka H."/>
            <person name="Tegetmeyer H.E."/>
            <person name="Harder J."/>
            <person name="Fuchs B.M."/>
            <person name="Amann R.I."/>
            <person name="Teeling H."/>
        </authorList>
    </citation>
    <scope>NUCLEOTIDE SEQUENCE [LARGE SCALE GENOMIC DNA]</scope>
    <source>
        <strain evidence="4 5">Hel1_31_D35</strain>
    </source>
</reference>
<gene>
    <name evidence="4" type="ORF">REIFOR_01336</name>
</gene>
<evidence type="ECO:0008006" key="6">
    <source>
        <dbReference type="Google" id="ProtNLM"/>
    </source>
</evidence>
<dbReference type="PANTHER" id="PTHR13610">
    <property type="entry name" value="METHYLTRANSFERASE DOMAIN-CONTAINING PROTEIN"/>
    <property type="match status" value="1"/>
</dbReference>
<name>A0A2K8KPD3_9GAMM</name>
<dbReference type="AlphaFoldDB" id="A0A2K8KPD3"/>
<dbReference type="InterPro" id="IPR026170">
    <property type="entry name" value="FAM173A/B"/>
</dbReference>
<dbReference type="RefSeq" id="WP_100256821.1">
    <property type="nucleotide sequence ID" value="NZ_CP011797.1"/>
</dbReference>
<evidence type="ECO:0000313" key="5">
    <source>
        <dbReference type="Proteomes" id="UP000229757"/>
    </source>
</evidence>
<evidence type="ECO:0000256" key="3">
    <source>
        <dbReference type="ARBA" id="ARBA00022691"/>
    </source>
</evidence>
<evidence type="ECO:0000256" key="2">
    <source>
        <dbReference type="ARBA" id="ARBA00022679"/>
    </source>
</evidence>
<dbReference type="Proteomes" id="UP000229757">
    <property type="component" value="Chromosome"/>
</dbReference>
<sequence>MPSSKKARQAMIQLSHETGQGPIFELGSGWGNLLIPMALKHPQRKIVGYELSLLPWLTTAVLKRLFRLDNLQVFRKNFLQADLSSASLILCYLCPNGMHDIETQLASKDGNLEYLISNNFALPSHQAVAKIQLTDFYKSPVYLYKFKSA</sequence>
<evidence type="ECO:0000256" key="1">
    <source>
        <dbReference type="ARBA" id="ARBA00022603"/>
    </source>
</evidence>
<dbReference type="InterPro" id="IPR029063">
    <property type="entry name" value="SAM-dependent_MTases_sf"/>
</dbReference>
<dbReference type="PANTHER" id="PTHR13610:SF11">
    <property type="entry name" value="METHYLTRANSFERASE DOMAIN-CONTAINING PROTEIN"/>
    <property type="match status" value="1"/>
</dbReference>
<keyword evidence="1" id="KW-0489">Methyltransferase</keyword>
<dbReference type="EMBL" id="CP011797">
    <property type="protein sequence ID" value="ATX76482.1"/>
    <property type="molecule type" value="Genomic_DNA"/>
</dbReference>